<gene>
    <name evidence="2" type="ORF">SJI18_21535</name>
</gene>
<dbReference type="PROSITE" id="PS50995">
    <property type="entry name" value="HTH_MARR_2"/>
    <property type="match status" value="1"/>
</dbReference>
<name>A0ABU7UVT1_9CLOT</name>
<dbReference type="Proteomes" id="UP001498469">
    <property type="component" value="Unassembled WGS sequence"/>
</dbReference>
<protein>
    <submittedName>
        <fullName evidence="2">MarR family transcriptional regulator</fullName>
    </submittedName>
</protein>
<dbReference type="Pfam" id="PF01047">
    <property type="entry name" value="MarR"/>
    <property type="match status" value="1"/>
</dbReference>
<evidence type="ECO:0000313" key="3">
    <source>
        <dbReference type="Proteomes" id="UP001498469"/>
    </source>
</evidence>
<evidence type="ECO:0000259" key="1">
    <source>
        <dbReference type="PROSITE" id="PS50995"/>
    </source>
</evidence>
<dbReference type="RefSeq" id="WP_216254813.1">
    <property type="nucleotide sequence ID" value="NZ_JAZHFS010000032.1"/>
</dbReference>
<dbReference type="PANTHER" id="PTHR33164">
    <property type="entry name" value="TRANSCRIPTIONAL REGULATOR, MARR FAMILY"/>
    <property type="match status" value="1"/>
</dbReference>
<dbReference type="SMART" id="SM00347">
    <property type="entry name" value="HTH_MARR"/>
    <property type="match status" value="1"/>
</dbReference>
<organism evidence="2 3">
    <name type="scientific">Clostridium frigoriphilum</name>
    <dbReference type="NCBI Taxonomy" id="443253"/>
    <lineage>
        <taxon>Bacteria</taxon>
        <taxon>Bacillati</taxon>
        <taxon>Bacillota</taxon>
        <taxon>Clostridia</taxon>
        <taxon>Eubacteriales</taxon>
        <taxon>Clostridiaceae</taxon>
        <taxon>Clostridium</taxon>
    </lineage>
</organism>
<dbReference type="PANTHER" id="PTHR33164:SF96">
    <property type="entry name" value="MARR-FAMILY TRANSCRIPTIONAL REGULATOR"/>
    <property type="match status" value="1"/>
</dbReference>
<proteinExistence type="predicted"/>
<reference evidence="2 3" key="1">
    <citation type="submission" date="2023-11" db="EMBL/GenBank/DDBJ databases">
        <title>Draft genome sequence of a psychrophilic Clostridium strain from permafrost water brine.</title>
        <authorList>
            <person name="Shcherbakova V.A."/>
            <person name="Trubitsyn V.E."/>
            <person name="Zakharyuk A.G."/>
        </authorList>
    </citation>
    <scope>NUCLEOTIDE SEQUENCE [LARGE SCALE GENOMIC DNA]</scope>
    <source>
        <strain evidence="2 3">14F</strain>
    </source>
</reference>
<comment type="caution">
    <text evidence="2">The sequence shown here is derived from an EMBL/GenBank/DDBJ whole genome shotgun (WGS) entry which is preliminary data.</text>
</comment>
<keyword evidence="3" id="KW-1185">Reference proteome</keyword>
<evidence type="ECO:0000313" key="2">
    <source>
        <dbReference type="EMBL" id="MEF2114874.1"/>
    </source>
</evidence>
<dbReference type="InterPro" id="IPR039422">
    <property type="entry name" value="MarR/SlyA-like"/>
</dbReference>
<dbReference type="EMBL" id="JAZHFS010000032">
    <property type="protein sequence ID" value="MEF2114874.1"/>
    <property type="molecule type" value="Genomic_DNA"/>
</dbReference>
<feature type="domain" description="HTH marR-type" evidence="1">
    <location>
        <begin position="1"/>
        <end position="142"/>
    </location>
</feature>
<sequence>MKDKDIDEVFNGLLLKFPILTKKLLNISSVVTSNKEITRAHVSLMRFLKIQELCKMSDLAKILYVSKPTVTILVEKLVEFNMVKRKLDKKDRRVIYIELTDTGCNFLQKRTEIMKAAFCKSIQKFNTDDLILLKETLNNMEKLVGKMDE</sequence>
<dbReference type="InterPro" id="IPR000835">
    <property type="entry name" value="HTH_MarR-typ"/>
</dbReference>
<accession>A0ABU7UVT1</accession>